<reference evidence="2" key="1">
    <citation type="journal article" date="2020" name="mSystems">
        <title>Genome- and Community-Level Interaction Insights into Carbon Utilization and Element Cycling Functions of Hydrothermarchaeota in Hydrothermal Sediment.</title>
        <authorList>
            <person name="Zhou Z."/>
            <person name="Liu Y."/>
            <person name="Xu W."/>
            <person name="Pan J."/>
            <person name="Luo Z.H."/>
            <person name="Li M."/>
        </authorList>
    </citation>
    <scope>NUCLEOTIDE SEQUENCE [LARGE SCALE GENOMIC DNA]</scope>
    <source>
        <strain evidence="2">SpSt-508</strain>
    </source>
</reference>
<name>A0A7C4QTQ0_9PLAN</name>
<gene>
    <name evidence="2" type="ORF">ENS64_18115</name>
</gene>
<organism evidence="2">
    <name type="scientific">Schlesneria paludicola</name>
    <dbReference type="NCBI Taxonomy" id="360056"/>
    <lineage>
        <taxon>Bacteria</taxon>
        <taxon>Pseudomonadati</taxon>
        <taxon>Planctomycetota</taxon>
        <taxon>Planctomycetia</taxon>
        <taxon>Planctomycetales</taxon>
        <taxon>Planctomycetaceae</taxon>
        <taxon>Schlesneria</taxon>
    </lineage>
</organism>
<dbReference type="PROSITE" id="PS51257">
    <property type="entry name" value="PROKAR_LIPOPROTEIN"/>
    <property type="match status" value="1"/>
</dbReference>
<dbReference type="AlphaFoldDB" id="A0A7C4QTQ0"/>
<evidence type="ECO:0000256" key="1">
    <source>
        <dbReference type="SAM" id="MobiDB-lite"/>
    </source>
</evidence>
<comment type="caution">
    <text evidence="2">The sequence shown here is derived from an EMBL/GenBank/DDBJ whole genome shotgun (WGS) entry which is preliminary data.</text>
</comment>
<feature type="region of interest" description="Disordered" evidence="1">
    <location>
        <begin position="210"/>
        <end position="238"/>
    </location>
</feature>
<proteinExistence type="predicted"/>
<evidence type="ECO:0000313" key="2">
    <source>
        <dbReference type="EMBL" id="HGT41166.1"/>
    </source>
</evidence>
<accession>A0A7C4QTQ0</accession>
<feature type="compositionally biased region" description="Low complexity" evidence="1">
    <location>
        <begin position="211"/>
        <end position="231"/>
    </location>
</feature>
<sequence>MSCRVRVEVCWGLLALMGICGCRPEEEITQYTIPKFESIQLPPPEGKTAPAPRAERLLGAIVPRGEQTWFFKLSGAPERVAACEEPFTRFLQSVQFSPQGAPEWTLPEGWTQEPGSGMRFATLIVDPREPPLELTVIALPTADSDLTEQVLANVNRWRGQLQLPPLTKDDLPRETKTLRLPGNETATIADFQGTTKPNNMMAPFAAGTGLSRPSAAAAGSSAPPFTASPPAEWSPGRTSSLRKAAYVVPVPGSERGVEITVIDLAREAGDRLANVNRWREQVGLDPIDQAQWAASREHLEIDGIPADLVELVGPKQETILGAIADRGERTWFFKLHGPSAAAANEKPRFLEYLRSVRWK</sequence>
<dbReference type="EMBL" id="DSVQ01000019">
    <property type="protein sequence ID" value="HGT41166.1"/>
    <property type="molecule type" value="Genomic_DNA"/>
</dbReference>
<protein>
    <submittedName>
        <fullName evidence="2">Uncharacterized protein</fullName>
    </submittedName>
</protein>